<feature type="region of interest" description="Disordered" evidence="1">
    <location>
        <begin position="1"/>
        <end position="34"/>
    </location>
</feature>
<dbReference type="Pfam" id="PF24864">
    <property type="entry name" value="DUF7730"/>
    <property type="match status" value="1"/>
</dbReference>
<dbReference type="AlphaFoldDB" id="A0A9W9VUU1"/>
<dbReference type="OrthoDB" id="4757095at2759"/>
<evidence type="ECO:0000259" key="2">
    <source>
        <dbReference type="Pfam" id="PF24864"/>
    </source>
</evidence>
<evidence type="ECO:0000256" key="1">
    <source>
        <dbReference type="SAM" id="MobiDB-lite"/>
    </source>
</evidence>
<reference evidence="3" key="2">
    <citation type="journal article" date="2023" name="IMA Fungus">
        <title>Comparative genomic study of the Penicillium genus elucidates a diverse pangenome and 15 lateral gene transfer events.</title>
        <authorList>
            <person name="Petersen C."/>
            <person name="Sorensen T."/>
            <person name="Nielsen M.R."/>
            <person name="Sondergaard T.E."/>
            <person name="Sorensen J.L."/>
            <person name="Fitzpatrick D.A."/>
            <person name="Frisvad J.C."/>
            <person name="Nielsen K.L."/>
        </authorList>
    </citation>
    <scope>NUCLEOTIDE SEQUENCE</scope>
    <source>
        <strain evidence="3">IBT 29864</strain>
    </source>
</reference>
<accession>A0A9W9VUU1</accession>
<evidence type="ECO:0000313" key="3">
    <source>
        <dbReference type="EMBL" id="KAJ5389723.1"/>
    </source>
</evidence>
<sequence length="319" mass="38116">MKWSWSFSARRQEERRLAERRRRRSDRPGPLPAVRERTLTLPFPPTNKDFVQNNRHQRTCDQQQSPFFAKFPEEIRYLIYREVLAPGDNPELHVASADQRLLSRRCINENRDVPGLEHRCWGRHYKQDGTTARNQNMGGYEPEDDSPYPMRLGLLRSCRQAYSESIDILYSQNTLSFRQTRTIVDFQRTIIPQRLHSVRSMNLYFLLQLHWYGTRLEEIEHIYPFDIPFFWESTWKILAEMESLQSLRVEFTDGRVDDEYPPRDAVIHLLKLMTAVKFPNYVVQFDWAVEVDEFVGLLGNNLPFEIQVKEKPVQPVYYW</sequence>
<dbReference type="EMBL" id="JAPZBS010000001">
    <property type="protein sequence ID" value="KAJ5389723.1"/>
    <property type="molecule type" value="Genomic_DNA"/>
</dbReference>
<keyword evidence="4" id="KW-1185">Reference proteome</keyword>
<protein>
    <recommendedName>
        <fullName evidence="2">DUF7730 domain-containing protein</fullName>
    </recommendedName>
</protein>
<dbReference type="RefSeq" id="XP_056560451.1">
    <property type="nucleotide sequence ID" value="XM_056693722.1"/>
</dbReference>
<comment type="caution">
    <text evidence="3">The sequence shown here is derived from an EMBL/GenBank/DDBJ whole genome shotgun (WGS) entry which is preliminary data.</text>
</comment>
<name>A0A9W9VUU1_9EURO</name>
<dbReference type="Proteomes" id="UP001147782">
    <property type="component" value="Unassembled WGS sequence"/>
</dbReference>
<organism evidence="3 4">
    <name type="scientific">Penicillium cataractarum</name>
    <dbReference type="NCBI Taxonomy" id="2100454"/>
    <lineage>
        <taxon>Eukaryota</taxon>
        <taxon>Fungi</taxon>
        <taxon>Dikarya</taxon>
        <taxon>Ascomycota</taxon>
        <taxon>Pezizomycotina</taxon>
        <taxon>Eurotiomycetes</taxon>
        <taxon>Eurotiomycetidae</taxon>
        <taxon>Eurotiales</taxon>
        <taxon>Aspergillaceae</taxon>
        <taxon>Penicillium</taxon>
    </lineage>
</organism>
<reference evidence="3" key="1">
    <citation type="submission" date="2022-11" db="EMBL/GenBank/DDBJ databases">
        <authorList>
            <person name="Petersen C."/>
        </authorList>
    </citation>
    <scope>NUCLEOTIDE SEQUENCE</scope>
    <source>
        <strain evidence="3">IBT 29864</strain>
    </source>
</reference>
<dbReference type="PANTHER" id="PTHR38790">
    <property type="entry name" value="2EXR DOMAIN-CONTAINING PROTEIN-RELATED"/>
    <property type="match status" value="1"/>
</dbReference>
<gene>
    <name evidence="3" type="ORF">N7496_000791</name>
</gene>
<proteinExistence type="predicted"/>
<dbReference type="PANTHER" id="PTHR38790:SF9">
    <property type="entry name" value="F-BOX DOMAIN-CONTAINING PROTEIN"/>
    <property type="match status" value="1"/>
</dbReference>
<dbReference type="GeneID" id="81432899"/>
<dbReference type="InterPro" id="IPR056632">
    <property type="entry name" value="DUF7730"/>
</dbReference>
<evidence type="ECO:0000313" key="4">
    <source>
        <dbReference type="Proteomes" id="UP001147782"/>
    </source>
</evidence>
<feature type="domain" description="DUF7730" evidence="2">
    <location>
        <begin position="61"/>
        <end position="281"/>
    </location>
</feature>